<name>A0A8S3GMB6_9BILA</name>
<proteinExistence type="predicted"/>
<organism evidence="1 2">
    <name type="scientific">Rotaria magnacalcarata</name>
    <dbReference type="NCBI Taxonomy" id="392030"/>
    <lineage>
        <taxon>Eukaryota</taxon>
        <taxon>Metazoa</taxon>
        <taxon>Spiralia</taxon>
        <taxon>Gnathifera</taxon>
        <taxon>Rotifera</taxon>
        <taxon>Eurotatoria</taxon>
        <taxon>Bdelloidea</taxon>
        <taxon>Philodinida</taxon>
        <taxon>Philodinidae</taxon>
        <taxon>Rotaria</taxon>
    </lineage>
</organism>
<evidence type="ECO:0000313" key="1">
    <source>
        <dbReference type="EMBL" id="CAF5164537.1"/>
    </source>
</evidence>
<accession>A0A8S3GMB6</accession>
<sequence length="71" mass="7734">MVTNRSTYTVIAQNPRTGERVETSAPLVVRSDATPVDHTAFVAPDAFRNLESGPNLRTVFVEPGVDTNSFL</sequence>
<feature type="non-terminal residue" evidence="1">
    <location>
        <position position="1"/>
    </location>
</feature>
<evidence type="ECO:0000313" key="2">
    <source>
        <dbReference type="Proteomes" id="UP000681967"/>
    </source>
</evidence>
<dbReference type="EMBL" id="CAJOBH010270578">
    <property type="protein sequence ID" value="CAF5164537.1"/>
    <property type="molecule type" value="Genomic_DNA"/>
</dbReference>
<dbReference type="Proteomes" id="UP000681967">
    <property type="component" value="Unassembled WGS sequence"/>
</dbReference>
<dbReference type="AlphaFoldDB" id="A0A8S3GMB6"/>
<gene>
    <name evidence="1" type="ORF">BYL167_LOCUS75536</name>
</gene>
<comment type="caution">
    <text evidence="1">The sequence shown here is derived from an EMBL/GenBank/DDBJ whole genome shotgun (WGS) entry which is preliminary data.</text>
</comment>
<reference evidence="1" key="1">
    <citation type="submission" date="2021-02" db="EMBL/GenBank/DDBJ databases">
        <authorList>
            <person name="Nowell W R."/>
        </authorList>
    </citation>
    <scope>NUCLEOTIDE SEQUENCE</scope>
</reference>
<protein>
    <submittedName>
        <fullName evidence="1">Uncharacterized protein</fullName>
    </submittedName>
</protein>